<dbReference type="Gene3D" id="3.90.1530.30">
    <property type="match status" value="1"/>
</dbReference>
<reference evidence="4" key="1">
    <citation type="submission" date="2020-10" db="EMBL/GenBank/DDBJ databases">
        <authorList>
            <person name="Gilroy R."/>
        </authorList>
    </citation>
    <scope>NUCLEOTIDE SEQUENCE</scope>
    <source>
        <strain evidence="4">USAMLcec3-3695</strain>
    </source>
</reference>
<dbReference type="SMART" id="SM00470">
    <property type="entry name" value="ParB"/>
    <property type="match status" value="1"/>
</dbReference>
<evidence type="ECO:0000256" key="1">
    <source>
        <dbReference type="ARBA" id="ARBA00006295"/>
    </source>
</evidence>
<dbReference type="AlphaFoldDB" id="A0A9D1MCQ4"/>
<comment type="caution">
    <text evidence="4">The sequence shown here is derived from an EMBL/GenBank/DDBJ whole genome shotgun (WGS) entry which is preliminary data.</text>
</comment>
<evidence type="ECO:0000313" key="4">
    <source>
        <dbReference type="EMBL" id="HIU57765.1"/>
    </source>
</evidence>
<evidence type="ECO:0000256" key="2">
    <source>
        <dbReference type="ARBA" id="ARBA00022829"/>
    </source>
</evidence>
<comment type="similarity">
    <text evidence="1">Belongs to the ParB family.</text>
</comment>
<dbReference type="InterPro" id="IPR041468">
    <property type="entry name" value="HTH_ParB/Spo0J"/>
</dbReference>
<sequence length="308" mass="35220">MIPMDFMTDKEVTVMPTTEQKPDSNQVVEVKLTELHPFKNHPFKVLDDELMQQTIDSILQVGVLSPAVVRPNPNGDGYEIISGHRRLHACEAAGLDTMPVIVKDLTDDEAVIFMVDSNLQRENILPSERALAYKMKMEALKHQGKSEKSTFRQNVGKSWTVEKLSKDTGEHPRQIERYIRLAGLEPELLEKVDKKEISFTPAVELASLSREEQQGFLDAMDYSQNTPSLSQAQRIKKLSKSGKCTVEAMREIMSEEKGSEISKITIEPDEIKKYFPRSFTPRQMKNTILKLLENWMKNRAKKQSKETR</sequence>
<dbReference type="Pfam" id="PF02195">
    <property type="entry name" value="ParB_N"/>
    <property type="match status" value="1"/>
</dbReference>
<dbReference type="InterPro" id="IPR004437">
    <property type="entry name" value="ParB/RepB/Spo0J"/>
</dbReference>
<protein>
    <submittedName>
        <fullName evidence="4">ParB/RepB/Spo0J family partition protein</fullName>
    </submittedName>
</protein>
<dbReference type="Proteomes" id="UP000824109">
    <property type="component" value="Unassembled WGS sequence"/>
</dbReference>
<keyword evidence="2" id="KW-0159">Chromosome partition</keyword>
<evidence type="ECO:0000259" key="3">
    <source>
        <dbReference type="SMART" id="SM00470"/>
    </source>
</evidence>
<name>A0A9D1MCQ4_9FIRM</name>
<dbReference type="Pfam" id="PF17762">
    <property type="entry name" value="HTH_ParB"/>
    <property type="match status" value="1"/>
</dbReference>
<dbReference type="InterPro" id="IPR003115">
    <property type="entry name" value="ParB_N"/>
</dbReference>
<organism evidence="4 5">
    <name type="scientific">Candidatus Ornithomonoglobus merdipullorum</name>
    <dbReference type="NCBI Taxonomy" id="2840895"/>
    <lineage>
        <taxon>Bacteria</taxon>
        <taxon>Bacillati</taxon>
        <taxon>Bacillota</taxon>
        <taxon>Clostridia</taxon>
        <taxon>Candidatus Ornithomonoglobus</taxon>
    </lineage>
</organism>
<proteinExistence type="inferred from homology"/>
<accession>A0A9D1MCQ4</accession>
<dbReference type="GO" id="GO:0007059">
    <property type="term" value="P:chromosome segregation"/>
    <property type="evidence" value="ECO:0007669"/>
    <property type="project" value="UniProtKB-KW"/>
</dbReference>
<gene>
    <name evidence="4" type="ORF">IAA61_08160</name>
</gene>
<dbReference type="Gene3D" id="1.10.10.2830">
    <property type="match status" value="1"/>
</dbReference>
<dbReference type="SUPFAM" id="SSF109709">
    <property type="entry name" value="KorB DNA-binding domain-like"/>
    <property type="match status" value="1"/>
</dbReference>
<dbReference type="CDD" id="cd16407">
    <property type="entry name" value="ParB_N_like"/>
    <property type="match status" value="1"/>
</dbReference>
<dbReference type="InterPro" id="IPR050336">
    <property type="entry name" value="Chromosome_partition/occlusion"/>
</dbReference>
<dbReference type="PANTHER" id="PTHR33375">
    <property type="entry name" value="CHROMOSOME-PARTITIONING PROTEIN PARB-RELATED"/>
    <property type="match status" value="1"/>
</dbReference>
<evidence type="ECO:0000313" key="5">
    <source>
        <dbReference type="Proteomes" id="UP000824109"/>
    </source>
</evidence>
<dbReference type="NCBIfam" id="TIGR00180">
    <property type="entry name" value="parB_part"/>
    <property type="match status" value="1"/>
</dbReference>
<dbReference type="InterPro" id="IPR036086">
    <property type="entry name" value="ParB/Sulfiredoxin_sf"/>
</dbReference>
<feature type="domain" description="ParB-like N-terminal" evidence="3">
    <location>
        <begin position="28"/>
        <end position="119"/>
    </location>
</feature>
<dbReference type="SUPFAM" id="SSF110849">
    <property type="entry name" value="ParB/Sulfiredoxin"/>
    <property type="match status" value="1"/>
</dbReference>
<dbReference type="EMBL" id="DVNB01000085">
    <property type="protein sequence ID" value="HIU57765.1"/>
    <property type="molecule type" value="Genomic_DNA"/>
</dbReference>
<reference evidence="4" key="2">
    <citation type="journal article" date="2021" name="PeerJ">
        <title>Extensive microbial diversity within the chicken gut microbiome revealed by metagenomics and culture.</title>
        <authorList>
            <person name="Gilroy R."/>
            <person name="Ravi A."/>
            <person name="Getino M."/>
            <person name="Pursley I."/>
            <person name="Horton D.L."/>
            <person name="Alikhan N.F."/>
            <person name="Baker D."/>
            <person name="Gharbi K."/>
            <person name="Hall N."/>
            <person name="Watson M."/>
            <person name="Adriaenssens E.M."/>
            <person name="Foster-Nyarko E."/>
            <person name="Jarju S."/>
            <person name="Secka A."/>
            <person name="Antonio M."/>
            <person name="Oren A."/>
            <person name="Chaudhuri R.R."/>
            <person name="La Ragione R."/>
            <person name="Hildebrand F."/>
            <person name="Pallen M.J."/>
        </authorList>
    </citation>
    <scope>NUCLEOTIDE SEQUENCE</scope>
    <source>
        <strain evidence="4">USAMLcec3-3695</strain>
    </source>
</reference>
<dbReference type="PANTHER" id="PTHR33375:SF1">
    <property type="entry name" value="CHROMOSOME-PARTITIONING PROTEIN PARB-RELATED"/>
    <property type="match status" value="1"/>
</dbReference>
<dbReference type="GO" id="GO:0003677">
    <property type="term" value="F:DNA binding"/>
    <property type="evidence" value="ECO:0007669"/>
    <property type="project" value="InterPro"/>
</dbReference>
<dbReference type="GO" id="GO:0005694">
    <property type="term" value="C:chromosome"/>
    <property type="evidence" value="ECO:0007669"/>
    <property type="project" value="TreeGrafter"/>
</dbReference>